<dbReference type="FunFam" id="1.20.5.110:FF:000033">
    <property type="entry name" value="bet1-like SNARE 1-1"/>
    <property type="match status" value="1"/>
</dbReference>
<dbReference type="GO" id="GO:0000139">
    <property type="term" value="C:Golgi membrane"/>
    <property type="evidence" value="ECO:0007669"/>
    <property type="project" value="UniProtKB-SubCell"/>
</dbReference>
<evidence type="ECO:0000256" key="6">
    <source>
        <dbReference type="ARBA" id="ARBA00022927"/>
    </source>
</evidence>
<dbReference type="CDD" id="cd15853">
    <property type="entry name" value="SNARE_Bet1"/>
    <property type="match status" value="1"/>
</dbReference>
<dbReference type="InterPro" id="IPR000727">
    <property type="entry name" value="T_SNARE_dom"/>
</dbReference>
<dbReference type="AlphaFoldDB" id="A0A843WBX4"/>
<dbReference type="PROSITE" id="PS50192">
    <property type="entry name" value="T_SNARE"/>
    <property type="match status" value="1"/>
</dbReference>
<evidence type="ECO:0000256" key="9">
    <source>
        <dbReference type="ARBA" id="ARBA00023054"/>
    </source>
</evidence>
<evidence type="ECO:0000256" key="4">
    <source>
        <dbReference type="ARBA" id="ARBA00022692"/>
    </source>
</evidence>
<evidence type="ECO:0000256" key="11">
    <source>
        <dbReference type="ARBA" id="ARBA00037962"/>
    </source>
</evidence>
<dbReference type="PANTHER" id="PTHR12791">
    <property type="entry name" value="GOLGI SNARE BET1-RELATED"/>
    <property type="match status" value="1"/>
</dbReference>
<dbReference type="Proteomes" id="UP000652761">
    <property type="component" value="Unassembled WGS sequence"/>
</dbReference>
<comment type="function">
    <text evidence="12">Required for vesicular transport from the ER to the Golgi complex. Functions as a SNARE associated with ER-derived vesicles.</text>
</comment>
<keyword evidence="10" id="KW-0472">Membrane</keyword>
<evidence type="ECO:0000256" key="13">
    <source>
        <dbReference type="SAM" id="MobiDB-lite"/>
    </source>
</evidence>
<protein>
    <recommendedName>
        <fullName evidence="14">t-SNARE coiled-coil homology domain-containing protein</fullName>
    </recommendedName>
</protein>
<evidence type="ECO:0000256" key="7">
    <source>
        <dbReference type="ARBA" id="ARBA00022989"/>
    </source>
</evidence>
<evidence type="ECO:0000256" key="2">
    <source>
        <dbReference type="ARBA" id="ARBA00004409"/>
    </source>
</evidence>
<evidence type="ECO:0000313" key="15">
    <source>
        <dbReference type="EMBL" id="MQM03161.1"/>
    </source>
</evidence>
<feature type="compositionally biased region" description="Basic residues" evidence="13">
    <location>
        <begin position="162"/>
        <end position="171"/>
    </location>
</feature>
<sequence length="171" mass="19184">MNSRRANRNSRAALFDDIEEGVTRTSSYSSHEIQEYDNDKALDGLQDRVNILKRLTGDIHEEVQSHNRELDRMGNSMDASRGVLSGTVDRFKMVFAKKSSKRMATLVMTFLVSRMASTTLMRKGTMMLHRSDPTSSVTPNSVGCRQSGRRRGGVLDVESKGKRLGARRITT</sequence>
<evidence type="ECO:0000256" key="1">
    <source>
        <dbReference type="ARBA" id="ARBA00004163"/>
    </source>
</evidence>
<dbReference type="InterPro" id="IPR039899">
    <property type="entry name" value="BET1_SNARE"/>
</dbReference>
<feature type="domain" description="T-SNARE coiled-coil homology" evidence="14">
    <location>
        <begin position="32"/>
        <end position="94"/>
    </location>
</feature>
<dbReference type="GO" id="GO:0005789">
    <property type="term" value="C:endoplasmic reticulum membrane"/>
    <property type="evidence" value="ECO:0007669"/>
    <property type="project" value="UniProtKB-SubCell"/>
</dbReference>
<evidence type="ECO:0000259" key="14">
    <source>
        <dbReference type="PROSITE" id="PS50192"/>
    </source>
</evidence>
<keyword evidence="6" id="KW-0653">Protein transport</keyword>
<feature type="compositionally biased region" description="Polar residues" evidence="13">
    <location>
        <begin position="133"/>
        <end position="144"/>
    </location>
</feature>
<comment type="similarity">
    <text evidence="11">Belongs to the BET1 family.</text>
</comment>
<reference evidence="15" key="1">
    <citation type="submission" date="2017-07" db="EMBL/GenBank/DDBJ databases">
        <title>Taro Niue Genome Assembly and Annotation.</title>
        <authorList>
            <person name="Atibalentja N."/>
            <person name="Keating K."/>
            <person name="Fields C.J."/>
        </authorList>
    </citation>
    <scope>NUCLEOTIDE SEQUENCE</scope>
    <source>
        <strain evidence="15">Niue_2</strain>
        <tissue evidence="15">Leaf</tissue>
    </source>
</reference>
<feature type="region of interest" description="Disordered" evidence="13">
    <location>
        <begin position="129"/>
        <end position="171"/>
    </location>
</feature>
<keyword evidence="8" id="KW-0333">Golgi apparatus</keyword>
<gene>
    <name evidence="15" type="ORF">Taro_035936</name>
</gene>
<dbReference type="OrthoDB" id="261831at2759"/>
<accession>A0A843WBX4</accession>
<keyword evidence="16" id="KW-1185">Reference proteome</keyword>
<keyword evidence="3" id="KW-0813">Transport</keyword>
<dbReference type="GO" id="GO:0015031">
    <property type="term" value="P:protein transport"/>
    <property type="evidence" value="ECO:0007669"/>
    <property type="project" value="UniProtKB-KW"/>
</dbReference>
<dbReference type="SUPFAM" id="SSF58038">
    <property type="entry name" value="SNARE fusion complex"/>
    <property type="match status" value="1"/>
</dbReference>
<keyword evidence="9" id="KW-0175">Coiled coil</keyword>
<feature type="non-terminal residue" evidence="15">
    <location>
        <position position="1"/>
    </location>
</feature>
<comment type="subcellular location">
    <subcellularLocation>
        <location evidence="1">Endoplasmic reticulum membrane</location>
        <topology evidence="1">Single-pass type IV membrane protein</topology>
    </subcellularLocation>
    <subcellularLocation>
        <location evidence="2">Golgi apparatus membrane</location>
        <topology evidence="2">Single-pass type IV membrane protein</topology>
    </subcellularLocation>
</comment>
<evidence type="ECO:0000256" key="3">
    <source>
        <dbReference type="ARBA" id="ARBA00022448"/>
    </source>
</evidence>
<evidence type="ECO:0000256" key="8">
    <source>
        <dbReference type="ARBA" id="ARBA00023034"/>
    </source>
</evidence>
<comment type="caution">
    <text evidence="15">The sequence shown here is derived from an EMBL/GenBank/DDBJ whole genome shotgun (WGS) entry which is preliminary data.</text>
</comment>
<evidence type="ECO:0000256" key="12">
    <source>
        <dbReference type="ARBA" id="ARBA00060029"/>
    </source>
</evidence>
<name>A0A843WBX4_COLES</name>
<keyword evidence="7" id="KW-1133">Transmembrane helix</keyword>
<organism evidence="15 16">
    <name type="scientific">Colocasia esculenta</name>
    <name type="common">Wild taro</name>
    <name type="synonym">Arum esculentum</name>
    <dbReference type="NCBI Taxonomy" id="4460"/>
    <lineage>
        <taxon>Eukaryota</taxon>
        <taxon>Viridiplantae</taxon>
        <taxon>Streptophyta</taxon>
        <taxon>Embryophyta</taxon>
        <taxon>Tracheophyta</taxon>
        <taxon>Spermatophyta</taxon>
        <taxon>Magnoliopsida</taxon>
        <taxon>Liliopsida</taxon>
        <taxon>Araceae</taxon>
        <taxon>Aroideae</taxon>
        <taxon>Colocasieae</taxon>
        <taxon>Colocasia</taxon>
    </lineage>
</organism>
<evidence type="ECO:0000313" key="16">
    <source>
        <dbReference type="Proteomes" id="UP000652761"/>
    </source>
</evidence>
<dbReference type="Gene3D" id="1.20.5.110">
    <property type="match status" value="1"/>
</dbReference>
<keyword evidence="4" id="KW-0812">Transmembrane</keyword>
<evidence type="ECO:0000256" key="10">
    <source>
        <dbReference type="ARBA" id="ARBA00023136"/>
    </source>
</evidence>
<dbReference type="EMBL" id="NMUH01002984">
    <property type="protein sequence ID" value="MQM03161.1"/>
    <property type="molecule type" value="Genomic_DNA"/>
</dbReference>
<proteinExistence type="inferred from homology"/>
<evidence type="ECO:0000256" key="5">
    <source>
        <dbReference type="ARBA" id="ARBA00022824"/>
    </source>
</evidence>
<keyword evidence="5" id="KW-0256">Endoplasmic reticulum</keyword>